<feature type="domain" description="CBS" evidence="4">
    <location>
        <begin position="411"/>
        <end position="463"/>
    </location>
</feature>
<name>A0AB40C0Z3_DIOCR</name>
<dbReference type="InterPro" id="IPR046342">
    <property type="entry name" value="CBS_dom_sf"/>
</dbReference>
<accession>A0AB40C0Z3</accession>
<dbReference type="PANTHER" id="PTHR13780">
    <property type="entry name" value="AMP-ACTIVATED PROTEIN KINASE, GAMMA REGULATORY SUBUNIT"/>
    <property type="match status" value="1"/>
</dbReference>
<dbReference type="CDD" id="cd02859">
    <property type="entry name" value="E_set_AMPKbeta_like_N"/>
    <property type="match status" value="1"/>
</dbReference>
<dbReference type="SUPFAM" id="SSF54631">
    <property type="entry name" value="CBS-domain pair"/>
    <property type="match status" value="2"/>
</dbReference>
<sequence>MVLVRILWPHGSQQASVTGSFVSWEQHYVMFPLENSPGSFQLFLDLPVGFHQYRFLIDGVCRYDEMLPYVADDYGMINNLLVTLEENTMPLTLQDDPQMVRSTDVRTALYAGSPSSTIPDTLAAELLDVFIQYSRCWVSTILSNNTVYDMLPVSSKVVLFDAQLSVKQGFQIMYELGLPVVPIWDPFRTTVGGMLTASDFIYILRELQEDALIQSNEDLDKCTISDWKQFKFQQRNPVGSLAMQSPVIHASHSDSLKDVVVKIVQNQISSIPVFDPSSGDASSIPILTLASLPEILKYISERCQDPMRILPLLEQPISRIPIGTWLPGTGGRSDGHVVAFLKFDEPVTSAFQIFLQAKISSIPVVDCHGSLIDVFSRSDILTLTKGDVSAHAQLDQLTMDQALQLVYHNSGPRPSWTCYCSSTLREVIEQLSNLVVRRLVIVDPISKQLRGIISLRDVLMILL</sequence>
<dbReference type="Gene3D" id="3.10.580.10">
    <property type="entry name" value="CBS-domain"/>
    <property type="match status" value="2"/>
</dbReference>
<evidence type="ECO:0000256" key="3">
    <source>
        <dbReference type="PROSITE-ProRule" id="PRU00703"/>
    </source>
</evidence>
<dbReference type="RefSeq" id="XP_039133432.1">
    <property type="nucleotide sequence ID" value="XM_039277498.1"/>
</dbReference>
<reference evidence="6" key="1">
    <citation type="submission" date="2025-08" db="UniProtKB">
        <authorList>
            <consortium name="RefSeq"/>
        </authorList>
    </citation>
    <scope>IDENTIFICATION</scope>
</reference>
<evidence type="ECO:0000256" key="2">
    <source>
        <dbReference type="ARBA" id="ARBA00023122"/>
    </source>
</evidence>
<dbReference type="InterPro" id="IPR013783">
    <property type="entry name" value="Ig-like_fold"/>
</dbReference>
<feature type="domain" description="CBS" evidence="4">
    <location>
        <begin position="150"/>
        <end position="212"/>
    </location>
</feature>
<dbReference type="GO" id="GO:0009507">
    <property type="term" value="C:chloroplast"/>
    <property type="evidence" value="ECO:0007669"/>
    <property type="project" value="UniProtKB-ARBA"/>
</dbReference>
<protein>
    <submittedName>
        <fullName evidence="6">Sucrose nonfermenting 4-like protein isoform X1</fullName>
    </submittedName>
</protein>
<dbReference type="Gene3D" id="2.60.40.10">
    <property type="entry name" value="Immunoglobulins"/>
    <property type="match status" value="1"/>
</dbReference>
<keyword evidence="1" id="KW-0677">Repeat</keyword>
<dbReference type="SMART" id="SM00116">
    <property type="entry name" value="CBS"/>
    <property type="match status" value="4"/>
</dbReference>
<evidence type="ECO:0000313" key="6">
    <source>
        <dbReference type="RefSeq" id="XP_039133432.1"/>
    </source>
</evidence>
<evidence type="ECO:0000259" key="4">
    <source>
        <dbReference type="PROSITE" id="PS51371"/>
    </source>
</evidence>
<dbReference type="Pfam" id="PF16561">
    <property type="entry name" value="AMPK1_CBM"/>
    <property type="match status" value="1"/>
</dbReference>
<evidence type="ECO:0000256" key="1">
    <source>
        <dbReference type="ARBA" id="ARBA00022737"/>
    </source>
</evidence>
<dbReference type="Proteomes" id="UP001515500">
    <property type="component" value="Chromosome 10"/>
</dbReference>
<dbReference type="PROSITE" id="PS51371">
    <property type="entry name" value="CBS"/>
    <property type="match status" value="4"/>
</dbReference>
<dbReference type="InterPro" id="IPR032640">
    <property type="entry name" value="AMPK1_CBM"/>
</dbReference>
<dbReference type="InterPro" id="IPR014756">
    <property type="entry name" value="Ig_E-set"/>
</dbReference>
<gene>
    <name evidence="6" type="primary">LOC120270476</name>
</gene>
<keyword evidence="5" id="KW-1185">Reference proteome</keyword>
<dbReference type="GeneID" id="120270476"/>
<evidence type="ECO:0000313" key="5">
    <source>
        <dbReference type="Proteomes" id="UP001515500"/>
    </source>
</evidence>
<feature type="domain" description="CBS" evidence="4">
    <location>
        <begin position="332"/>
        <end position="394"/>
    </location>
</feature>
<feature type="domain" description="CBS" evidence="4">
    <location>
        <begin position="243"/>
        <end position="306"/>
    </location>
</feature>
<dbReference type="Pfam" id="PF00571">
    <property type="entry name" value="CBS"/>
    <property type="match status" value="3"/>
</dbReference>
<organism evidence="5 6">
    <name type="scientific">Dioscorea cayennensis subsp. rotundata</name>
    <name type="common">White Guinea yam</name>
    <name type="synonym">Dioscorea rotundata</name>
    <dbReference type="NCBI Taxonomy" id="55577"/>
    <lineage>
        <taxon>Eukaryota</taxon>
        <taxon>Viridiplantae</taxon>
        <taxon>Streptophyta</taxon>
        <taxon>Embryophyta</taxon>
        <taxon>Tracheophyta</taxon>
        <taxon>Spermatophyta</taxon>
        <taxon>Magnoliopsida</taxon>
        <taxon>Liliopsida</taxon>
        <taxon>Dioscoreales</taxon>
        <taxon>Dioscoreaceae</taxon>
        <taxon>Dioscorea</taxon>
    </lineage>
</organism>
<dbReference type="PANTHER" id="PTHR13780:SF131">
    <property type="entry name" value="SUCROSE NONFERMENTING 4-LIKE PROTEIN ISOFORM X1"/>
    <property type="match status" value="1"/>
</dbReference>
<dbReference type="InterPro" id="IPR000644">
    <property type="entry name" value="CBS_dom"/>
</dbReference>
<dbReference type="InterPro" id="IPR050511">
    <property type="entry name" value="AMPK_gamma/SDS23_families"/>
</dbReference>
<keyword evidence="2 3" id="KW-0129">CBS domain</keyword>
<proteinExistence type="predicted"/>
<dbReference type="AlphaFoldDB" id="A0AB40C0Z3"/>
<dbReference type="SUPFAM" id="SSF81296">
    <property type="entry name" value="E set domains"/>
    <property type="match status" value="1"/>
</dbReference>